<reference evidence="2" key="2">
    <citation type="submission" date="2023-06" db="EMBL/GenBank/DDBJ databases">
        <authorList>
            <consortium name="Lawrence Berkeley National Laboratory"/>
            <person name="Mondo S.J."/>
            <person name="Hensen N."/>
            <person name="Bonometti L."/>
            <person name="Westerberg I."/>
            <person name="Brannstrom I.O."/>
            <person name="Guillou S."/>
            <person name="Cros-Aarteil S."/>
            <person name="Calhoun S."/>
            <person name="Haridas S."/>
            <person name="Kuo A."/>
            <person name="Pangilinan J."/>
            <person name="Riley R."/>
            <person name="Labutti K."/>
            <person name="Andreopoulos B."/>
            <person name="Lipzen A."/>
            <person name="Chen C."/>
            <person name="Yanf M."/>
            <person name="Daum C."/>
            <person name="Ng V."/>
            <person name="Clum A."/>
            <person name="Steindorff A."/>
            <person name="Ohm R."/>
            <person name="Martin F."/>
            <person name="Silar P."/>
            <person name="Natvig D."/>
            <person name="Lalanne C."/>
            <person name="Gautier V."/>
            <person name="Ament-Velasquez S.L."/>
            <person name="Kruys A."/>
            <person name="Hutchinson M.I."/>
            <person name="Powell A.J."/>
            <person name="Barry K."/>
            <person name="Miller A.N."/>
            <person name="Grigoriev I.V."/>
            <person name="Debuchy R."/>
            <person name="Gladieux P."/>
            <person name="Thoren M.H."/>
            <person name="Johannesson H."/>
        </authorList>
    </citation>
    <scope>NUCLEOTIDE SEQUENCE</scope>
    <source>
        <strain evidence="2">CBS 626.80</strain>
    </source>
</reference>
<sequence>MGRVKYVKERIGQEITDWSQLTHRRQRHEERYRVKELERQQELERRREAGEIPQADPIPANTPATIPTGAPARPASRAAPRATTAPITRRITRATARAVSTASTPDTTTTTMITDTARFVTPASAPAIAPGSAPAPVLPAVLPTVINMTVEEEEHDDMGLLDPALFEPFINEIVPQQVPAPMTAEKNQKAVEPVTRQPSARISQPANFQAASIPANSQTMATATGAPAYGSPLKHDRVTGQAYAPANLPANLAVVYTTAKVPAYVQVYAPVTTPASALVTASAFPPATAPAYDSTYTPAYAPAYAPSSAPGSIASSAPVTASASTAVTTPVSAPVTTLVTGRATETEGVEEAVPKVSEPVTGGNVPERASVRSAAQESQKITKPTAGQPGALDRMFAVGLEWLQSPTPEMISAEARAFVARAHENETEQAVKKAALTLSNDIVDRINELHRQNPADRIGLASEVLKLKLQQVFLKELVN</sequence>
<accession>A0AAN6NJ77</accession>
<name>A0AAN6NJ77_9PEZI</name>
<organism evidence="2 3">
    <name type="scientific">Pseudoneurospora amorphoporcata</name>
    <dbReference type="NCBI Taxonomy" id="241081"/>
    <lineage>
        <taxon>Eukaryota</taxon>
        <taxon>Fungi</taxon>
        <taxon>Dikarya</taxon>
        <taxon>Ascomycota</taxon>
        <taxon>Pezizomycotina</taxon>
        <taxon>Sordariomycetes</taxon>
        <taxon>Sordariomycetidae</taxon>
        <taxon>Sordariales</taxon>
        <taxon>Sordariaceae</taxon>
        <taxon>Pseudoneurospora</taxon>
    </lineage>
</organism>
<feature type="compositionally biased region" description="Low complexity" evidence="1">
    <location>
        <begin position="55"/>
        <end position="83"/>
    </location>
</feature>
<evidence type="ECO:0000313" key="2">
    <source>
        <dbReference type="EMBL" id="KAK3946825.1"/>
    </source>
</evidence>
<evidence type="ECO:0000313" key="3">
    <source>
        <dbReference type="Proteomes" id="UP001303222"/>
    </source>
</evidence>
<reference evidence="2" key="1">
    <citation type="journal article" date="2023" name="Mol. Phylogenet. Evol.">
        <title>Genome-scale phylogeny and comparative genomics of the fungal order Sordariales.</title>
        <authorList>
            <person name="Hensen N."/>
            <person name="Bonometti L."/>
            <person name="Westerberg I."/>
            <person name="Brannstrom I.O."/>
            <person name="Guillou S."/>
            <person name="Cros-Aarteil S."/>
            <person name="Calhoun S."/>
            <person name="Haridas S."/>
            <person name="Kuo A."/>
            <person name="Mondo S."/>
            <person name="Pangilinan J."/>
            <person name="Riley R."/>
            <person name="LaButti K."/>
            <person name="Andreopoulos B."/>
            <person name="Lipzen A."/>
            <person name="Chen C."/>
            <person name="Yan M."/>
            <person name="Daum C."/>
            <person name="Ng V."/>
            <person name="Clum A."/>
            <person name="Steindorff A."/>
            <person name="Ohm R.A."/>
            <person name="Martin F."/>
            <person name="Silar P."/>
            <person name="Natvig D.O."/>
            <person name="Lalanne C."/>
            <person name="Gautier V."/>
            <person name="Ament-Velasquez S.L."/>
            <person name="Kruys A."/>
            <person name="Hutchinson M.I."/>
            <person name="Powell A.J."/>
            <person name="Barry K."/>
            <person name="Miller A.N."/>
            <person name="Grigoriev I.V."/>
            <person name="Debuchy R."/>
            <person name="Gladieux P."/>
            <person name="Hiltunen Thoren M."/>
            <person name="Johannesson H."/>
        </authorList>
    </citation>
    <scope>NUCLEOTIDE SEQUENCE</scope>
    <source>
        <strain evidence="2">CBS 626.80</strain>
    </source>
</reference>
<feature type="region of interest" description="Disordered" evidence="1">
    <location>
        <begin position="23"/>
        <end position="83"/>
    </location>
</feature>
<evidence type="ECO:0000256" key="1">
    <source>
        <dbReference type="SAM" id="MobiDB-lite"/>
    </source>
</evidence>
<keyword evidence="3" id="KW-1185">Reference proteome</keyword>
<comment type="caution">
    <text evidence="2">The sequence shown here is derived from an EMBL/GenBank/DDBJ whole genome shotgun (WGS) entry which is preliminary data.</text>
</comment>
<dbReference type="AlphaFoldDB" id="A0AAN6NJ77"/>
<feature type="compositionally biased region" description="Basic and acidic residues" evidence="1">
    <location>
        <begin position="27"/>
        <end position="50"/>
    </location>
</feature>
<dbReference type="EMBL" id="MU859502">
    <property type="protein sequence ID" value="KAK3946825.1"/>
    <property type="molecule type" value="Genomic_DNA"/>
</dbReference>
<proteinExistence type="predicted"/>
<gene>
    <name evidence="2" type="ORF">QBC32DRAFT_374703</name>
</gene>
<protein>
    <submittedName>
        <fullName evidence="2">Uncharacterized protein</fullName>
    </submittedName>
</protein>
<dbReference type="Proteomes" id="UP001303222">
    <property type="component" value="Unassembled WGS sequence"/>
</dbReference>